<organism evidence="6 7">
    <name type="scientific">Aurantimonas aggregata</name>
    <dbReference type="NCBI Taxonomy" id="2047720"/>
    <lineage>
        <taxon>Bacteria</taxon>
        <taxon>Pseudomonadati</taxon>
        <taxon>Pseudomonadota</taxon>
        <taxon>Alphaproteobacteria</taxon>
        <taxon>Hyphomicrobiales</taxon>
        <taxon>Aurantimonadaceae</taxon>
        <taxon>Aurantimonas</taxon>
    </lineage>
</organism>
<dbReference type="InterPro" id="IPR000847">
    <property type="entry name" value="LysR_HTH_N"/>
</dbReference>
<keyword evidence="4" id="KW-0804">Transcription</keyword>
<dbReference type="FunFam" id="1.10.10.10:FF:000001">
    <property type="entry name" value="LysR family transcriptional regulator"/>
    <property type="match status" value="1"/>
</dbReference>
<evidence type="ECO:0000256" key="4">
    <source>
        <dbReference type="ARBA" id="ARBA00023163"/>
    </source>
</evidence>
<gene>
    <name evidence="6" type="ORF">GTW51_08565</name>
</gene>
<dbReference type="PROSITE" id="PS50931">
    <property type="entry name" value="HTH_LYSR"/>
    <property type="match status" value="1"/>
</dbReference>
<evidence type="ECO:0000256" key="2">
    <source>
        <dbReference type="ARBA" id="ARBA00023015"/>
    </source>
</evidence>
<dbReference type="Gene3D" id="3.40.190.290">
    <property type="match status" value="1"/>
</dbReference>
<sequence length="309" mass="32859">MQTTSLRYFLTVARCGSIAAASARLNVAASAISRQIANLENELGCVLFERRPRGMVTSPAGDLLVDHANRILMRADLAVSEISQLQGTARGLIRIATSEGFALDVLPDAIAAFHARFPGIRFELAVMPPLKVTQSVASGEADIGMTFTMGRDPGVTVVHETTVAMVGLCAKAHPLAGTTPVALRTLQDYPVVLMPEDTTSRQVFDAACRDEGLTIEPVMTTNALSSILSFVKLTKAIVPLASLSILGPVLRGEFSAFPLEGLARTSRGVQVNVMRDRRLPHAVQIFLDEFIATLPASPLSAADLHAACG</sequence>
<accession>A0A6L9MG31</accession>
<feature type="domain" description="HTH lysR-type" evidence="5">
    <location>
        <begin position="1"/>
        <end position="58"/>
    </location>
</feature>
<dbReference type="GO" id="GO:0003700">
    <property type="term" value="F:DNA-binding transcription factor activity"/>
    <property type="evidence" value="ECO:0007669"/>
    <property type="project" value="InterPro"/>
</dbReference>
<dbReference type="InterPro" id="IPR050950">
    <property type="entry name" value="HTH-type_LysR_regulators"/>
</dbReference>
<proteinExistence type="inferred from homology"/>
<dbReference type="EMBL" id="JAAAMJ010000004">
    <property type="protein sequence ID" value="NDV86753.1"/>
    <property type="molecule type" value="Genomic_DNA"/>
</dbReference>
<keyword evidence="7" id="KW-1185">Reference proteome</keyword>
<dbReference type="GO" id="GO:0005829">
    <property type="term" value="C:cytosol"/>
    <property type="evidence" value="ECO:0007669"/>
    <property type="project" value="TreeGrafter"/>
</dbReference>
<dbReference type="PANTHER" id="PTHR30419">
    <property type="entry name" value="HTH-TYPE TRANSCRIPTIONAL REGULATOR YBHD"/>
    <property type="match status" value="1"/>
</dbReference>
<evidence type="ECO:0000313" key="7">
    <source>
        <dbReference type="Proteomes" id="UP000476332"/>
    </source>
</evidence>
<dbReference type="InterPro" id="IPR036388">
    <property type="entry name" value="WH-like_DNA-bd_sf"/>
</dbReference>
<dbReference type="InterPro" id="IPR036390">
    <property type="entry name" value="WH_DNA-bd_sf"/>
</dbReference>
<dbReference type="GO" id="GO:0003677">
    <property type="term" value="F:DNA binding"/>
    <property type="evidence" value="ECO:0007669"/>
    <property type="project" value="UniProtKB-KW"/>
</dbReference>
<evidence type="ECO:0000256" key="1">
    <source>
        <dbReference type="ARBA" id="ARBA00009437"/>
    </source>
</evidence>
<dbReference type="Proteomes" id="UP000476332">
    <property type="component" value="Unassembled WGS sequence"/>
</dbReference>
<protein>
    <submittedName>
        <fullName evidence="6">LysR family transcriptional regulator</fullName>
    </submittedName>
</protein>
<dbReference type="Pfam" id="PF00126">
    <property type="entry name" value="HTH_1"/>
    <property type="match status" value="1"/>
</dbReference>
<comment type="caution">
    <text evidence="6">The sequence shown here is derived from an EMBL/GenBank/DDBJ whole genome shotgun (WGS) entry which is preliminary data.</text>
</comment>
<dbReference type="Pfam" id="PF03466">
    <property type="entry name" value="LysR_substrate"/>
    <property type="match status" value="1"/>
</dbReference>
<evidence type="ECO:0000259" key="5">
    <source>
        <dbReference type="PROSITE" id="PS50931"/>
    </source>
</evidence>
<dbReference type="SUPFAM" id="SSF53850">
    <property type="entry name" value="Periplasmic binding protein-like II"/>
    <property type="match status" value="1"/>
</dbReference>
<keyword evidence="2" id="KW-0805">Transcription regulation</keyword>
<dbReference type="PANTHER" id="PTHR30419:SF30">
    <property type="entry name" value="LYSR FAMILY TRANSCRIPTIONAL REGULATOR"/>
    <property type="match status" value="1"/>
</dbReference>
<evidence type="ECO:0000313" key="6">
    <source>
        <dbReference type="EMBL" id="NDV86753.1"/>
    </source>
</evidence>
<keyword evidence="3" id="KW-0238">DNA-binding</keyword>
<comment type="similarity">
    <text evidence="1">Belongs to the LysR transcriptional regulatory family.</text>
</comment>
<name>A0A6L9MG31_9HYPH</name>
<evidence type="ECO:0000256" key="3">
    <source>
        <dbReference type="ARBA" id="ARBA00023125"/>
    </source>
</evidence>
<dbReference type="InterPro" id="IPR005119">
    <property type="entry name" value="LysR_subst-bd"/>
</dbReference>
<reference evidence="6 7" key="1">
    <citation type="submission" date="2020-01" db="EMBL/GenBank/DDBJ databases">
        <title>Genomes of bacteria type strains.</title>
        <authorList>
            <person name="Chen J."/>
            <person name="Zhu S."/>
            <person name="Chen J."/>
        </authorList>
    </citation>
    <scope>NUCLEOTIDE SEQUENCE [LARGE SCALE GENOMIC DNA]</scope>
    <source>
        <strain evidence="6 7">KCTC 52919</strain>
    </source>
</reference>
<dbReference type="SUPFAM" id="SSF46785">
    <property type="entry name" value="Winged helix' DNA-binding domain"/>
    <property type="match status" value="1"/>
</dbReference>
<dbReference type="Gene3D" id="1.10.10.10">
    <property type="entry name" value="Winged helix-like DNA-binding domain superfamily/Winged helix DNA-binding domain"/>
    <property type="match status" value="1"/>
</dbReference>
<dbReference type="RefSeq" id="WP_163043495.1">
    <property type="nucleotide sequence ID" value="NZ_JAAAMJ010000004.1"/>
</dbReference>
<dbReference type="PRINTS" id="PR00039">
    <property type="entry name" value="HTHLYSR"/>
</dbReference>
<dbReference type="AlphaFoldDB" id="A0A6L9MG31"/>